<accession>A0A9P4QQ52</accession>
<keyword evidence="4" id="KW-0443">Lipid metabolism</keyword>
<evidence type="ECO:0000256" key="4">
    <source>
        <dbReference type="ARBA" id="ARBA00023098"/>
    </source>
</evidence>
<dbReference type="SUPFAM" id="SSF53474">
    <property type="entry name" value="alpha/beta-Hydrolases"/>
    <property type="match status" value="1"/>
</dbReference>
<keyword evidence="7" id="KW-1185">Reference proteome</keyword>
<keyword evidence="3" id="KW-0442">Lipid degradation</keyword>
<evidence type="ECO:0000256" key="5">
    <source>
        <dbReference type="SAM" id="SignalP"/>
    </source>
</evidence>
<dbReference type="InterPro" id="IPR029058">
    <property type="entry name" value="AB_hydrolase_fold"/>
</dbReference>
<evidence type="ECO:0000256" key="1">
    <source>
        <dbReference type="ARBA" id="ARBA00013201"/>
    </source>
</evidence>
<protein>
    <recommendedName>
        <fullName evidence="1">1-alkyl-2-acetylglycerophosphocholine esterase</fullName>
        <ecNumber evidence="1">3.1.1.47</ecNumber>
    </recommendedName>
</protein>
<evidence type="ECO:0000256" key="3">
    <source>
        <dbReference type="ARBA" id="ARBA00022963"/>
    </source>
</evidence>
<keyword evidence="5" id="KW-0732">Signal</keyword>
<reference evidence="6" key="1">
    <citation type="journal article" date="2020" name="Stud. Mycol.">
        <title>101 Dothideomycetes genomes: a test case for predicting lifestyles and emergence of pathogens.</title>
        <authorList>
            <person name="Haridas S."/>
            <person name="Albert R."/>
            <person name="Binder M."/>
            <person name="Bloem J."/>
            <person name="Labutti K."/>
            <person name="Salamov A."/>
            <person name="Andreopoulos B."/>
            <person name="Baker S."/>
            <person name="Barry K."/>
            <person name="Bills G."/>
            <person name="Bluhm B."/>
            <person name="Cannon C."/>
            <person name="Castanera R."/>
            <person name="Culley D."/>
            <person name="Daum C."/>
            <person name="Ezra D."/>
            <person name="Gonzalez J."/>
            <person name="Henrissat B."/>
            <person name="Kuo A."/>
            <person name="Liang C."/>
            <person name="Lipzen A."/>
            <person name="Lutzoni F."/>
            <person name="Magnuson J."/>
            <person name="Mondo S."/>
            <person name="Nolan M."/>
            <person name="Ohm R."/>
            <person name="Pangilinan J."/>
            <person name="Park H.-J."/>
            <person name="Ramirez L."/>
            <person name="Alfaro M."/>
            <person name="Sun H."/>
            <person name="Tritt A."/>
            <person name="Yoshinaga Y."/>
            <person name="Zwiers L.-H."/>
            <person name="Turgeon B."/>
            <person name="Goodwin S."/>
            <person name="Spatafora J."/>
            <person name="Crous P."/>
            <person name="Grigoriev I."/>
        </authorList>
    </citation>
    <scope>NUCLEOTIDE SEQUENCE</scope>
    <source>
        <strain evidence="6">CBS 125425</strain>
    </source>
</reference>
<dbReference type="PANTHER" id="PTHR10272">
    <property type="entry name" value="PLATELET-ACTIVATING FACTOR ACETYLHYDROLASE"/>
    <property type="match status" value="1"/>
</dbReference>
<dbReference type="EC" id="3.1.1.47" evidence="1"/>
<keyword evidence="2" id="KW-0378">Hydrolase</keyword>
<dbReference type="AlphaFoldDB" id="A0A9P4QQ52"/>
<evidence type="ECO:0000313" key="7">
    <source>
        <dbReference type="Proteomes" id="UP000799444"/>
    </source>
</evidence>
<evidence type="ECO:0000313" key="6">
    <source>
        <dbReference type="EMBL" id="KAF2730629.1"/>
    </source>
</evidence>
<organism evidence="6 7">
    <name type="scientific">Polyplosphaeria fusca</name>
    <dbReference type="NCBI Taxonomy" id="682080"/>
    <lineage>
        <taxon>Eukaryota</taxon>
        <taxon>Fungi</taxon>
        <taxon>Dikarya</taxon>
        <taxon>Ascomycota</taxon>
        <taxon>Pezizomycotina</taxon>
        <taxon>Dothideomycetes</taxon>
        <taxon>Pleosporomycetidae</taxon>
        <taxon>Pleosporales</taxon>
        <taxon>Tetraplosphaeriaceae</taxon>
        <taxon>Polyplosphaeria</taxon>
    </lineage>
</organism>
<comment type="caution">
    <text evidence="6">The sequence shown here is derived from an EMBL/GenBank/DDBJ whole genome shotgun (WGS) entry which is preliminary data.</text>
</comment>
<evidence type="ECO:0000256" key="2">
    <source>
        <dbReference type="ARBA" id="ARBA00022801"/>
    </source>
</evidence>
<name>A0A9P4QQ52_9PLEO</name>
<dbReference type="Gene3D" id="3.40.50.1820">
    <property type="entry name" value="alpha/beta hydrolase"/>
    <property type="match status" value="1"/>
</dbReference>
<dbReference type="Proteomes" id="UP000799444">
    <property type="component" value="Unassembled WGS sequence"/>
</dbReference>
<dbReference type="GO" id="GO:0003847">
    <property type="term" value="F:1-alkyl-2-acetylglycerophosphocholine esterase activity"/>
    <property type="evidence" value="ECO:0007669"/>
    <property type="project" value="UniProtKB-EC"/>
</dbReference>
<dbReference type="GO" id="GO:0016042">
    <property type="term" value="P:lipid catabolic process"/>
    <property type="evidence" value="ECO:0007669"/>
    <property type="project" value="UniProtKB-KW"/>
</dbReference>
<sequence>MRLLYAYLVAAFTLSDAFTIPPPTGPYGVGVKPHAFSHTTTNDPVAIGNVSTEILLTFYYPTTEKPEPRPYLYRALASYLESVIFSFPRGTLANITARLAPEAPFLSDPPLTKLPTLIFGPGLNGPPTQIHNALLADLASHGYTIVALDHPYEQPYLDFPDGTGVFSRIEGVPLEPPLILPMHAVRITDSIATLDALPTLSRTLGASFNTTHYVLLGFSVGGSVSFDTAVLEKNRTSRTILGAINLDGTPFGLAGSENSSAIDIHVPSLFLKSSTHPHDDAVNWESWQSGWVKEIRMPGTNHTDFSDYVLWKQWLGWSTPGNGVVEAKRMVEFVRGFVGAFVGFVVDGKEGVLSGDEGVRREWPEVEWLYNGTGKP</sequence>
<proteinExistence type="predicted"/>
<feature type="signal peptide" evidence="5">
    <location>
        <begin position="1"/>
        <end position="17"/>
    </location>
</feature>
<dbReference type="PANTHER" id="PTHR10272:SF14">
    <property type="entry name" value="PAF ACETYLHYDROLASE FAMILY PROTEIN"/>
    <property type="match status" value="1"/>
</dbReference>
<dbReference type="EMBL" id="ML996213">
    <property type="protein sequence ID" value="KAF2730629.1"/>
    <property type="molecule type" value="Genomic_DNA"/>
</dbReference>
<feature type="chain" id="PRO_5040122296" description="1-alkyl-2-acetylglycerophosphocholine esterase" evidence="5">
    <location>
        <begin position="18"/>
        <end position="376"/>
    </location>
</feature>
<dbReference type="OrthoDB" id="2363873at2759"/>
<gene>
    <name evidence="6" type="ORF">EJ04DRAFT_500152</name>
</gene>